<name>A0A8S5TT43_9CAUD</name>
<feature type="region of interest" description="Disordered" evidence="1">
    <location>
        <begin position="1"/>
        <end position="33"/>
    </location>
</feature>
<reference evidence="2" key="1">
    <citation type="journal article" date="2021" name="Proc. Natl. Acad. Sci. U.S.A.">
        <title>A Catalog of Tens of Thousands of Viruses from Human Metagenomes Reveals Hidden Associations with Chronic Diseases.</title>
        <authorList>
            <person name="Tisza M.J."/>
            <person name="Buck C.B."/>
        </authorList>
    </citation>
    <scope>NUCLEOTIDE SEQUENCE</scope>
    <source>
        <strain evidence="2">Ct1ev3</strain>
    </source>
</reference>
<evidence type="ECO:0000313" key="2">
    <source>
        <dbReference type="EMBL" id="DAF85374.1"/>
    </source>
</evidence>
<organism evidence="2">
    <name type="scientific">Podoviridae sp. ct1ev3</name>
    <dbReference type="NCBI Taxonomy" id="2825216"/>
    <lineage>
        <taxon>Viruses</taxon>
        <taxon>Duplodnaviria</taxon>
        <taxon>Heunggongvirae</taxon>
        <taxon>Uroviricota</taxon>
        <taxon>Caudoviricetes</taxon>
    </lineage>
</organism>
<protein>
    <submittedName>
        <fullName evidence="2">Uncharacterized protein</fullName>
    </submittedName>
</protein>
<evidence type="ECO:0000256" key="1">
    <source>
        <dbReference type="SAM" id="MobiDB-lite"/>
    </source>
</evidence>
<proteinExistence type="predicted"/>
<dbReference type="EMBL" id="BK015925">
    <property type="protein sequence ID" value="DAF85374.1"/>
    <property type="molecule type" value="Genomic_DNA"/>
</dbReference>
<sequence>MAVDSERMHTATPGRVVQVSHLDRHPKRLKNGK</sequence>
<feature type="compositionally biased region" description="Basic residues" evidence="1">
    <location>
        <begin position="24"/>
        <end position="33"/>
    </location>
</feature>
<accession>A0A8S5TT43</accession>